<sequence>MPLPRADAVRDGIGAALVLIALVLPWNIQFGLGVPGNYGWLFALLFLGSLGPWAAVALTRRRLADPAAAPESVTRMRLLLNLPYLALVAATVVFAVIGAIVLGGTGDPAPGVGPGAWFGLAGALLCAQPVFGIGTSSGHRARGCRLVTNVFVGLAVLAALFNVFWRVRFVVPGIFDGDAVGQNLTVVAAAVLYAAAALTPILLVARWLRTDAEPDRLATLLLGGATLIAGALVWLLPAGRQIDGFHGIAQNTGTAGVGYEGYLAWVAVAAIAGPLAMLRAGSWRAPDAAAWRGAVRRSLQLIAAWAAVSAVLRITDLVLAGVLEVPELPYVKTALMAVDVLTAVLAGWLVLNGFARLPKMAARVLLFGLVALTVCRVALGVRLSPRVDALVTPERTAVFGNDQFQQITSTFDVVLCVLAAAVAVTALTVLDRRPPALPVDPAVAADRTEGTHGVQAELSQADEVQADAARPAGAAPKIAAAPPATPRIAAAPADTGATPEDAAPEDPA</sequence>
<dbReference type="EMBL" id="LQOJ01000025">
    <property type="protein sequence ID" value="ORV05283.1"/>
    <property type="molecule type" value="Genomic_DNA"/>
</dbReference>
<feature type="transmembrane region" description="Helical" evidence="2">
    <location>
        <begin position="38"/>
        <end position="58"/>
    </location>
</feature>
<feature type="transmembrane region" description="Helical" evidence="2">
    <location>
        <begin position="301"/>
        <end position="322"/>
    </location>
</feature>
<gene>
    <name evidence="4" type="ORF">AWC04_06985</name>
    <name evidence="5" type="ORF">AWC04_07160</name>
</gene>
<feature type="compositionally biased region" description="Low complexity" evidence="1">
    <location>
        <begin position="466"/>
        <end position="501"/>
    </location>
</feature>
<dbReference type="InterPro" id="IPR057697">
    <property type="entry name" value="DUF7937"/>
</dbReference>
<evidence type="ECO:0000256" key="2">
    <source>
        <dbReference type="SAM" id="Phobius"/>
    </source>
</evidence>
<evidence type="ECO:0000313" key="5">
    <source>
        <dbReference type="EMBL" id="ORV05310.1"/>
    </source>
</evidence>
<dbReference type="Pfam" id="PF25592">
    <property type="entry name" value="DUF7937"/>
    <property type="match status" value="1"/>
</dbReference>
<name>A0A1X1RGM0_MYCFA</name>
<evidence type="ECO:0000259" key="3">
    <source>
        <dbReference type="Pfam" id="PF25592"/>
    </source>
</evidence>
<evidence type="ECO:0000313" key="6">
    <source>
        <dbReference type="Proteomes" id="UP000193484"/>
    </source>
</evidence>
<comment type="caution">
    <text evidence="5">The sequence shown here is derived from an EMBL/GenBank/DDBJ whole genome shotgun (WGS) entry which is preliminary data.</text>
</comment>
<feature type="transmembrane region" description="Helical" evidence="2">
    <location>
        <begin position="262"/>
        <end position="280"/>
    </location>
</feature>
<keyword evidence="6" id="KW-1185">Reference proteome</keyword>
<dbReference type="RefSeq" id="WP_085094548.1">
    <property type="nucleotide sequence ID" value="NZ_AP022603.1"/>
</dbReference>
<proteinExistence type="predicted"/>
<dbReference type="OrthoDB" id="4595623at2"/>
<keyword evidence="2" id="KW-1133">Transmembrane helix</keyword>
<feature type="transmembrane region" description="Helical" evidence="2">
    <location>
        <begin position="146"/>
        <end position="165"/>
    </location>
</feature>
<keyword evidence="2" id="KW-0472">Membrane</keyword>
<feature type="transmembrane region" description="Helical" evidence="2">
    <location>
        <begin position="404"/>
        <end position="430"/>
    </location>
</feature>
<feature type="transmembrane region" description="Helical" evidence="2">
    <location>
        <begin position="12"/>
        <end position="32"/>
    </location>
</feature>
<feature type="transmembrane region" description="Helical" evidence="2">
    <location>
        <begin position="217"/>
        <end position="236"/>
    </location>
</feature>
<feature type="domain" description="DUF7937" evidence="3">
    <location>
        <begin position="7"/>
        <end position="426"/>
    </location>
</feature>
<accession>A0A1X1RGM0</accession>
<protein>
    <recommendedName>
        <fullName evidence="3">DUF7937 domain-containing protein</fullName>
    </recommendedName>
</protein>
<evidence type="ECO:0000313" key="4">
    <source>
        <dbReference type="EMBL" id="ORV05283.1"/>
    </source>
</evidence>
<dbReference type="AlphaFoldDB" id="A0A1X1RGM0"/>
<dbReference type="STRING" id="1793.AWC04_06985"/>
<feature type="transmembrane region" description="Helical" evidence="2">
    <location>
        <begin position="334"/>
        <end position="352"/>
    </location>
</feature>
<feature type="transmembrane region" description="Helical" evidence="2">
    <location>
        <begin position="185"/>
        <end position="205"/>
    </location>
</feature>
<feature type="region of interest" description="Disordered" evidence="1">
    <location>
        <begin position="459"/>
        <end position="508"/>
    </location>
</feature>
<feature type="transmembrane region" description="Helical" evidence="2">
    <location>
        <begin position="115"/>
        <end position="134"/>
    </location>
</feature>
<evidence type="ECO:0000256" key="1">
    <source>
        <dbReference type="SAM" id="MobiDB-lite"/>
    </source>
</evidence>
<feature type="transmembrane region" description="Helical" evidence="2">
    <location>
        <begin position="364"/>
        <end position="384"/>
    </location>
</feature>
<reference evidence="5 6" key="1">
    <citation type="submission" date="2016-01" db="EMBL/GenBank/DDBJ databases">
        <title>The new phylogeny of the genus Mycobacterium.</title>
        <authorList>
            <person name="Tarcisio F."/>
            <person name="Conor M."/>
            <person name="Antonella G."/>
            <person name="Elisabetta G."/>
            <person name="Giulia F.S."/>
            <person name="Sara T."/>
            <person name="Anna F."/>
            <person name="Clotilde B."/>
            <person name="Roberto B."/>
            <person name="Veronica D.S."/>
            <person name="Fabio R."/>
            <person name="Monica P."/>
            <person name="Olivier J."/>
            <person name="Enrico T."/>
            <person name="Nicola S."/>
        </authorList>
    </citation>
    <scope>NUCLEOTIDE SEQUENCE [LARGE SCALE GENOMIC DNA]</scope>
    <source>
        <strain evidence="5 6">DSM 44179</strain>
    </source>
</reference>
<organism evidence="5 6">
    <name type="scientific">Mycolicibacterium fallax</name>
    <name type="common">Mycobacterium fallax</name>
    <dbReference type="NCBI Taxonomy" id="1793"/>
    <lineage>
        <taxon>Bacteria</taxon>
        <taxon>Bacillati</taxon>
        <taxon>Actinomycetota</taxon>
        <taxon>Actinomycetes</taxon>
        <taxon>Mycobacteriales</taxon>
        <taxon>Mycobacteriaceae</taxon>
        <taxon>Mycolicibacterium</taxon>
    </lineage>
</organism>
<dbReference type="Proteomes" id="UP000193484">
    <property type="component" value="Unassembled WGS sequence"/>
</dbReference>
<keyword evidence="2" id="KW-0812">Transmembrane</keyword>
<dbReference type="EMBL" id="LQOJ01000025">
    <property type="protein sequence ID" value="ORV05310.1"/>
    <property type="molecule type" value="Genomic_DNA"/>
</dbReference>
<feature type="transmembrane region" description="Helical" evidence="2">
    <location>
        <begin position="78"/>
        <end position="103"/>
    </location>
</feature>